<dbReference type="FunFam" id="3.30.70.270:FF:000001">
    <property type="entry name" value="Diguanylate cyclase domain protein"/>
    <property type="match status" value="1"/>
</dbReference>
<dbReference type="GO" id="GO:0005886">
    <property type="term" value="C:plasma membrane"/>
    <property type="evidence" value="ECO:0007669"/>
    <property type="project" value="TreeGrafter"/>
</dbReference>
<reference evidence="4" key="1">
    <citation type="submission" date="2013-03" db="EMBL/GenBank/DDBJ databases">
        <title>Draft genome sequence of Bacillus firmus DS1.</title>
        <authorList>
            <person name="Peng D."/>
            <person name="Zhu L."/>
            <person name="Sun M."/>
        </authorList>
    </citation>
    <scope>NUCLEOTIDE SEQUENCE [LARGE SCALE GENOMIC DNA]</scope>
    <source>
        <strain evidence="4">DS1</strain>
    </source>
</reference>
<dbReference type="SMART" id="SM00267">
    <property type="entry name" value="GGDEF"/>
    <property type="match status" value="1"/>
</dbReference>
<keyword evidence="1" id="KW-1133">Transmembrane helix</keyword>
<dbReference type="GO" id="GO:0043709">
    <property type="term" value="P:cell adhesion involved in single-species biofilm formation"/>
    <property type="evidence" value="ECO:0007669"/>
    <property type="project" value="TreeGrafter"/>
</dbReference>
<dbReference type="OrthoDB" id="9759607at2"/>
<dbReference type="PROSITE" id="PS50887">
    <property type="entry name" value="GGDEF"/>
    <property type="match status" value="1"/>
</dbReference>
<keyword evidence="1" id="KW-0472">Membrane</keyword>
<dbReference type="GO" id="GO:0052621">
    <property type="term" value="F:diguanylate cyclase activity"/>
    <property type="evidence" value="ECO:0007669"/>
    <property type="project" value="TreeGrafter"/>
</dbReference>
<dbReference type="Pfam" id="PF00990">
    <property type="entry name" value="GGDEF"/>
    <property type="match status" value="1"/>
</dbReference>
<evidence type="ECO:0000259" key="2">
    <source>
        <dbReference type="PROSITE" id="PS50887"/>
    </source>
</evidence>
<dbReference type="PANTHER" id="PTHR45138">
    <property type="entry name" value="REGULATORY COMPONENTS OF SENSORY TRANSDUCTION SYSTEM"/>
    <property type="match status" value="1"/>
</dbReference>
<dbReference type="RefSeq" id="WP_051488902.1">
    <property type="nucleotide sequence ID" value="NZ_APVL01000012.1"/>
</dbReference>
<dbReference type="AlphaFoldDB" id="W7L2V8"/>
<dbReference type="InterPro" id="IPR050469">
    <property type="entry name" value="Diguanylate_Cyclase"/>
</dbReference>
<name>W7L2V8_CYTFI</name>
<gene>
    <name evidence="3" type="ORF">PBF_16169</name>
</gene>
<feature type="transmembrane region" description="Helical" evidence="1">
    <location>
        <begin position="179"/>
        <end position="199"/>
    </location>
</feature>
<comment type="caution">
    <text evidence="3">The sequence shown here is derived from an EMBL/GenBank/DDBJ whole genome shotgun (WGS) entry which is preliminary data.</text>
</comment>
<dbReference type="eggNOG" id="COG3706">
    <property type="taxonomic scope" value="Bacteria"/>
</dbReference>
<evidence type="ECO:0000256" key="1">
    <source>
        <dbReference type="SAM" id="Phobius"/>
    </source>
</evidence>
<dbReference type="Proteomes" id="UP000019270">
    <property type="component" value="Unassembled WGS sequence"/>
</dbReference>
<evidence type="ECO:0000313" key="4">
    <source>
        <dbReference type="Proteomes" id="UP000019270"/>
    </source>
</evidence>
<dbReference type="NCBIfam" id="TIGR00254">
    <property type="entry name" value="GGDEF"/>
    <property type="match status" value="1"/>
</dbReference>
<evidence type="ECO:0000313" key="3">
    <source>
        <dbReference type="EMBL" id="EWG09931.1"/>
    </source>
</evidence>
<dbReference type="PATRIC" id="fig|1307436.3.peg.3469"/>
<dbReference type="CDD" id="cd01949">
    <property type="entry name" value="GGDEF"/>
    <property type="match status" value="1"/>
</dbReference>
<reference evidence="3 4" key="2">
    <citation type="journal article" date="2016" name="Sci. Rep.">
        <title>A novel serine protease, Sep1, from Bacillus firmus DS-1 has nematicidal activity and degrades multiple intestinal-associated nematode proteins.</title>
        <authorList>
            <person name="Geng C."/>
            <person name="Nie X."/>
            <person name="Tang Z."/>
            <person name="Zhang Y."/>
            <person name="Lin J."/>
            <person name="Sun M."/>
            <person name="Peng D."/>
        </authorList>
    </citation>
    <scope>NUCLEOTIDE SEQUENCE [LARGE SCALE GENOMIC DNA]</scope>
    <source>
        <strain evidence="3 4">DS1</strain>
    </source>
</reference>
<dbReference type="InterPro" id="IPR000160">
    <property type="entry name" value="GGDEF_dom"/>
</dbReference>
<dbReference type="InterPro" id="IPR007891">
    <property type="entry name" value="CHASE3"/>
</dbReference>
<dbReference type="Pfam" id="PF05227">
    <property type="entry name" value="CHASE3"/>
    <property type="match status" value="1"/>
</dbReference>
<dbReference type="InterPro" id="IPR043128">
    <property type="entry name" value="Rev_trsase/Diguanyl_cyclase"/>
</dbReference>
<dbReference type="Gene3D" id="3.30.70.270">
    <property type="match status" value="1"/>
</dbReference>
<dbReference type="EMBL" id="APVL01000012">
    <property type="protein sequence ID" value="EWG09931.1"/>
    <property type="molecule type" value="Genomic_DNA"/>
</dbReference>
<sequence length="378" mass="42973">MKIYQNALFGFVVLSLLASSIWNYYAFQSLENQSDRFINRLIPLEMTIGNIFKNLLNQETGMRGYIYSEDIKFLDPYNAGRERLDWNIAQIKVLSKDYPAISDYFHTHSLPQIKKIQSAFENEINAVSAAPSDFGISILASKKEMDIYRIQHEELLNLVTGEMELAMEHQKSASQRAKYFLIFAIIIAGVSVILLLSTYRKSSKAEHFMMLASLDGLTKIPNRRSLDHQLQKQWKKHLASKGNLGIILLDIDFFKKYNDEYGHILGDDVLAKVAETLHKTAKMQKCFAGRYGGEEFMIIMPKATKARMQSLGQTLNDKIMTLSIEHSQSPYKVLTISLGGAIGKPAADMLPQNLTQMADDMLYKSKENGRNQCHIQPI</sequence>
<dbReference type="PANTHER" id="PTHR45138:SF9">
    <property type="entry name" value="DIGUANYLATE CYCLASE DGCM-RELATED"/>
    <property type="match status" value="1"/>
</dbReference>
<proteinExistence type="predicted"/>
<dbReference type="GO" id="GO:1902201">
    <property type="term" value="P:negative regulation of bacterial-type flagellum-dependent cell motility"/>
    <property type="evidence" value="ECO:0007669"/>
    <property type="project" value="TreeGrafter"/>
</dbReference>
<keyword evidence="1" id="KW-0812">Transmembrane</keyword>
<accession>W7L2V8</accession>
<protein>
    <submittedName>
        <fullName evidence="3">Diguanylate cyclase</fullName>
    </submittedName>
</protein>
<organism evidence="3 4">
    <name type="scientific">Cytobacillus firmus DS1</name>
    <dbReference type="NCBI Taxonomy" id="1307436"/>
    <lineage>
        <taxon>Bacteria</taxon>
        <taxon>Bacillati</taxon>
        <taxon>Bacillota</taxon>
        <taxon>Bacilli</taxon>
        <taxon>Bacillales</taxon>
        <taxon>Bacillaceae</taxon>
        <taxon>Cytobacillus</taxon>
    </lineage>
</organism>
<feature type="domain" description="GGDEF" evidence="2">
    <location>
        <begin position="242"/>
        <end position="378"/>
    </location>
</feature>
<dbReference type="InterPro" id="IPR029787">
    <property type="entry name" value="Nucleotide_cyclase"/>
</dbReference>
<dbReference type="SUPFAM" id="SSF55073">
    <property type="entry name" value="Nucleotide cyclase"/>
    <property type="match status" value="1"/>
</dbReference>